<dbReference type="Gene3D" id="2.40.10.220">
    <property type="entry name" value="predicted glycosyltransferase like domains"/>
    <property type="match status" value="1"/>
</dbReference>
<dbReference type="RefSeq" id="WP_036183826.1">
    <property type="nucleotide sequence ID" value="NZ_AVDA01000005.1"/>
</dbReference>
<dbReference type="OrthoDB" id="1951449at2"/>
<gene>
    <name evidence="3" type="ORF">CD29_05575</name>
</gene>
<keyword evidence="3" id="KW-0808">Transferase</keyword>
<sequence>MEIKIGTELTLEPIPALEDFERFHCKLVEQTDRILYIDYPVNSLTKKTAFLVDGSQFRVTFVSGQDKSYAFNTEVIGRKMTNIPMIMLTLPPDDEFIKIQRREFVRVKTTIDVAVEFDRQTFQFVTHDISAGGLALNLNRNVPFKDGDQIHLTIVLPFSNGDIRYVQTKAAFIRTFEKGVDKLASIQFIETSDLAKQQILRFCFERQLMNRRNEMKIM</sequence>
<reference evidence="3 4" key="1">
    <citation type="submission" date="2014-02" db="EMBL/GenBank/DDBJ databases">
        <title>Draft genome sequence of Lysinibacillus manganicus DSM 26584T.</title>
        <authorList>
            <person name="Zhang F."/>
            <person name="Wang G."/>
            <person name="Zhang L."/>
        </authorList>
    </citation>
    <scope>NUCLEOTIDE SEQUENCE [LARGE SCALE GENOMIC DNA]</scope>
    <source>
        <strain evidence="3 4">DSM 26584</strain>
    </source>
</reference>
<evidence type="ECO:0000259" key="1">
    <source>
        <dbReference type="Pfam" id="PF07238"/>
    </source>
</evidence>
<proteinExistence type="predicted"/>
<name>A0A0A3I4A3_9BACL</name>
<dbReference type="EMBL" id="JPVN01000005">
    <property type="protein sequence ID" value="KGR79569.1"/>
    <property type="molecule type" value="Genomic_DNA"/>
</dbReference>
<evidence type="ECO:0000313" key="3">
    <source>
        <dbReference type="EMBL" id="KGR79569.1"/>
    </source>
</evidence>
<keyword evidence="4" id="KW-1185">Reference proteome</keyword>
<accession>A0A0A3I4A3</accession>
<dbReference type="AlphaFoldDB" id="A0A0A3I4A3"/>
<dbReference type="eggNOG" id="COG5581">
    <property type="taxonomic scope" value="Bacteria"/>
</dbReference>
<dbReference type="STRING" id="1384049.CD29_05575"/>
<feature type="domain" description="Type III secretion system flagellar brake protein YcgR PilZN" evidence="2">
    <location>
        <begin position="4"/>
        <end position="91"/>
    </location>
</feature>
<feature type="domain" description="PilZ" evidence="1">
    <location>
        <begin position="100"/>
        <end position="205"/>
    </location>
</feature>
<dbReference type="GO" id="GO:0016740">
    <property type="term" value="F:transferase activity"/>
    <property type="evidence" value="ECO:0007669"/>
    <property type="project" value="UniProtKB-KW"/>
</dbReference>
<dbReference type="Pfam" id="PF07238">
    <property type="entry name" value="PilZ"/>
    <property type="match status" value="1"/>
</dbReference>
<evidence type="ECO:0000313" key="4">
    <source>
        <dbReference type="Proteomes" id="UP000030416"/>
    </source>
</evidence>
<dbReference type="GO" id="GO:0035438">
    <property type="term" value="F:cyclic-di-GMP binding"/>
    <property type="evidence" value="ECO:0007669"/>
    <property type="project" value="InterPro"/>
</dbReference>
<comment type="caution">
    <text evidence="3">The sequence shown here is derived from an EMBL/GenBank/DDBJ whole genome shotgun (WGS) entry which is preliminary data.</text>
</comment>
<dbReference type="InterPro" id="IPR009875">
    <property type="entry name" value="PilZ_domain"/>
</dbReference>
<evidence type="ECO:0000259" key="2">
    <source>
        <dbReference type="Pfam" id="PF12945"/>
    </source>
</evidence>
<dbReference type="SUPFAM" id="SSF141371">
    <property type="entry name" value="PilZ domain-like"/>
    <property type="match status" value="1"/>
</dbReference>
<dbReference type="Proteomes" id="UP000030416">
    <property type="component" value="Unassembled WGS sequence"/>
</dbReference>
<organism evidence="3 4">
    <name type="scientific">Ureibacillus manganicus DSM 26584</name>
    <dbReference type="NCBI Taxonomy" id="1384049"/>
    <lineage>
        <taxon>Bacteria</taxon>
        <taxon>Bacillati</taxon>
        <taxon>Bacillota</taxon>
        <taxon>Bacilli</taxon>
        <taxon>Bacillales</taxon>
        <taxon>Caryophanaceae</taxon>
        <taxon>Ureibacillus</taxon>
    </lineage>
</organism>
<dbReference type="InterPro" id="IPR009926">
    <property type="entry name" value="T3SS_YcgR_PilZN"/>
</dbReference>
<protein>
    <submittedName>
        <fullName evidence="3">Glycosyltransferase</fullName>
    </submittedName>
</protein>
<dbReference type="Pfam" id="PF12945">
    <property type="entry name" value="PilZNR"/>
    <property type="match status" value="1"/>
</dbReference>